<feature type="compositionally biased region" description="Low complexity" evidence="1">
    <location>
        <begin position="123"/>
        <end position="141"/>
    </location>
</feature>
<evidence type="ECO:0000313" key="2">
    <source>
        <dbReference type="EMBL" id="OLP82616.1"/>
    </source>
</evidence>
<reference evidence="2 3" key="1">
    <citation type="submission" date="2016-02" db="EMBL/GenBank/DDBJ databases">
        <title>Genome analysis of coral dinoflagellate symbionts highlights evolutionary adaptations to a symbiotic lifestyle.</title>
        <authorList>
            <person name="Aranda M."/>
            <person name="Li Y."/>
            <person name="Liew Y.J."/>
            <person name="Baumgarten S."/>
            <person name="Simakov O."/>
            <person name="Wilson M."/>
            <person name="Piel J."/>
            <person name="Ashoor H."/>
            <person name="Bougouffa S."/>
            <person name="Bajic V.B."/>
            <person name="Ryu T."/>
            <person name="Ravasi T."/>
            <person name="Bayer T."/>
            <person name="Micklem G."/>
            <person name="Kim H."/>
            <person name="Bhak J."/>
            <person name="Lajeunesse T.C."/>
            <person name="Voolstra C.R."/>
        </authorList>
    </citation>
    <scope>NUCLEOTIDE SEQUENCE [LARGE SCALE GENOMIC DNA]</scope>
    <source>
        <strain evidence="2 3">CCMP2467</strain>
    </source>
</reference>
<organism evidence="2 3">
    <name type="scientific">Symbiodinium microadriaticum</name>
    <name type="common">Dinoflagellate</name>
    <name type="synonym">Zooxanthella microadriatica</name>
    <dbReference type="NCBI Taxonomy" id="2951"/>
    <lineage>
        <taxon>Eukaryota</taxon>
        <taxon>Sar</taxon>
        <taxon>Alveolata</taxon>
        <taxon>Dinophyceae</taxon>
        <taxon>Suessiales</taxon>
        <taxon>Symbiodiniaceae</taxon>
        <taxon>Symbiodinium</taxon>
    </lineage>
</organism>
<proteinExistence type="predicted"/>
<gene>
    <name evidence="2" type="ORF">AK812_SmicGene36715</name>
</gene>
<accession>A0A1Q9CIB1</accession>
<dbReference type="EMBL" id="LSRX01001178">
    <property type="protein sequence ID" value="OLP82616.1"/>
    <property type="molecule type" value="Genomic_DNA"/>
</dbReference>
<evidence type="ECO:0000256" key="1">
    <source>
        <dbReference type="SAM" id="MobiDB-lite"/>
    </source>
</evidence>
<dbReference type="OrthoDB" id="437768at2759"/>
<protein>
    <submittedName>
        <fullName evidence="2">Uncharacterized protein</fullName>
    </submittedName>
</protein>
<keyword evidence="3" id="KW-1185">Reference proteome</keyword>
<name>A0A1Q9CIB1_SYMMI</name>
<comment type="caution">
    <text evidence="2">The sequence shown here is derived from an EMBL/GenBank/DDBJ whole genome shotgun (WGS) entry which is preliminary data.</text>
</comment>
<feature type="compositionally biased region" description="Basic and acidic residues" evidence="1">
    <location>
        <begin position="110"/>
        <end position="121"/>
    </location>
</feature>
<dbReference type="AlphaFoldDB" id="A0A1Q9CIB1"/>
<sequence>MSKSPEEDELTKAQAALAQREATCLRLEGENFILKAQVQQMQNGSQEVTKEVRSCQSYLAQAQQVLECIVSNRMSLRADAEQVRAILAAARRSVRKVASWHVPGTTGSPTKEKGGSGRLEKTASPSFARPRTSASSASSAHRPAKGFHGLYGETGSSQAKSPKVKAATNRPQAGNMAKAQQETRTSPGRARVGSAGTGGTGSLSEEANVAVPSPPSPDLKPAKTGTKDGVTPPSSTSSADVEEKSSAAEGVSSSHLAELQTKFLQQRELLVAAIRKGAQAEEKALTMKDDLTRKDVIIFNLKTEICNLKNEQLHTQQEIQNQNQLFESQVQLLQQQHHAQQLQQAQQYRQLEAMLHAQLKPPVLEAPEGPASPPSPHEVSLQ</sequence>
<feature type="region of interest" description="Disordered" evidence="1">
    <location>
        <begin position="96"/>
        <end position="255"/>
    </location>
</feature>
<evidence type="ECO:0000313" key="3">
    <source>
        <dbReference type="Proteomes" id="UP000186817"/>
    </source>
</evidence>
<dbReference type="Proteomes" id="UP000186817">
    <property type="component" value="Unassembled WGS sequence"/>
</dbReference>
<feature type="region of interest" description="Disordered" evidence="1">
    <location>
        <begin position="359"/>
        <end position="382"/>
    </location>
</feature>